<dbReference type="InterPro" id="IPR029060">
    <property type="entry name" value="PIN-like_dom_sf"/>
</dbReference>
<evidence type="ECO:0000256" key="3">
    <source>
        <dbReference type="ARBA" id="ARBA00022723"/>
    </source>
</evidence>
<feature type="domain" description="PIN" evidence="7">
    <location>
        <begin position="5"/>
        <end position="127"/>
    </location>
</feature>
<comment type="function">
    <text evidence="6">Toxic component of a toxin-antitoxin (TA) system. An RNase.</text>
</comment>
<dbReference type="GO" id="GO:0090729">
    <property type="term" value="F:toxin activity"/>
    <property type="evidence" value="ECO:0007669"/>
    <property type="project" value="UniProtKB-KW"/>
</dbReference>
<feature type="binding site" evidence="6">
    <location>
        <position position="7"/>
    </location>
    <ligand>
        <name>Mg(2+)</name>
        <dbReference type="ChEBI" id="CHEBI:18420"/>
    </ligand>
</feature>
<proteinExistence type="inferred from homology"/>
<keyword evidence="1 6" id="KW-1277">Toxin-antitoxin system</keyword>
<dbReference type="PANTHER" id="PTHR35901">
    <property type="entry name" value="RIBONUCLEASE VAPC3"/>
    <property type="match status" value="1"/>
</dbReference>
<evidence type="ECO:0000256" key="5">
    <source>
        <dbReference type="ARBA" id="ARBA00022842"/>
    </source>
</evidence>
<reference evidence="8" key="1">
    <citation type="submission" date="2015-07" db="EMBL/GenBank/DDBJ databases">
        <title>Draft Genome Sequences of Anaerolinea thermolimosa IMO-1, Bellilinea caldifistulae GOMI-1, Leptolinea tardivitalis YMTK-2, Levilinea saccharolytica KIBI-1,Longilinea arvoryzae KOME-1, Previously Described as Members of the Anaerolineaceae (Chloroflexi).</title>
        <authorList>
            <person name="Sekiguchi Y."/>
            <person name="Ohashi A."/>
            <person name="Matsuura N."/>
            <person name="Tourlousse M.D."/>
        </authorList>
    </citation>
    <scope>NUCLEOTIDE SEQUENCE [LARGE SCALE GENOMIC DNA]</scope>
    <source>
        <strain evidence="8">KOME-1</strain>
    </source>
</reference>
<feature type="binding site" evidence="6">
    <location>
        <position position="105"/>
    </location>
    <ligand>
        <name>Mg(2+)</name>
        <dbReference type="ChEBI" id="CHEBI:18420"/>
    </ligand>
</feature>
<keyword evidence="4 6" id="KW-0378">Hydrolase</keyword>
<comment type="similarity">
    <text evidence="6">Belongs to the PINc/VapC protein family.</text>
</comment>
<organism evidence="8">
    <name type="scientific">Longilinea arvoryzae</name>
    <dbReference type="NCBI Taxonomy" id="360412"/>
    <lineage>
        <taxon>Bacteria</taxon>
        <taxon>Bacillati</taxon>
        <taxon>Chloroflexota</taxon>
        <taxon>Anaerolineae</taxon>
        <taxon>Anaerolineales</taxon>
        <taxon>Anaerolineaceae</taxon>
        <taxon>Longilinea</taxon>
    </lineage>
</organism>
<evidence type="ECO:0000256" key="1">
    <source>
        <dbReference type="ARBA" id="ARBA00022649"/>
    </source>
</evidence>
<dbReference type="STRING" id="360412.LARV_03803"/>
<dbReference type="HAMAP" id="MF_00265">
    <property type="entry name" value="VapC_Nob1"/>
    <property type="match status" value="1"/>
</dbReference>
<dbReference type="GO" id="GO:0000287">
    <property type="term" value="F:magnesium ion binding"/>
    <property type="evidence" value="ECO:0007669"/>
    <property type="project" value="UniProtKB-UniRule"/>
</dbReference>
<evidence type="ECO:0000259" key="7">
    <source>
        <dbReference type="Pfam" id="PF01850"/>
    </source>
</evidence>
<dbReference type="InterPro" id="IPR022907">
    <property type="entry name" value="VapC_family"/>
</dbReference>
<dbReference type="GO" id="GO:0004540">
    <property type="term" value="F:RNA nuclease activity"/>
    <property type="evidence" value="ECO:0007669"/>
    <property type="project" value="InterPro"/>
</dbReference>
<dbReference type="AlphaFoldDB" id="A0A0K8MXM1"/>
<keyword evidence="3 6" id="KW-0479">Metal-binding</keyword>
<dbReference type="Pfam" id="PF01850">
    <property type="entry name" value="PIN"/>
    <property type="match status" value="1"/>
</dbReference>
<evidence type="ECO:0000256" key="2">
    <source>
        <dbReference type="ARBA" id="ARBA00022722"/>
    </source>
</evidence>
<keyword evidence="6" id="KW-0800">Toxin</keyword>
<dbReference type="InterPro" id="IPR044153">
    <property type="entry name" value="PIN_Pae0151-like"/>
</dbReference>
<dbReference type="EC" id="3.1.-.-" evidence="6"/>
<dbReference type="PANTHER" id="PTHR35901:SF1">
    <property type="entry name" value="EXONUCLEASE VAPC9"/>
    <property type="match status" value="1"/>
</dbReference>
<dbReference type="InterPro" id="IPR051619">
    <property type="entry name" value="TypeII_TA_RNase_PINc/VapC"/>
</dbReference>
<keyword evidence="2 6" id="KW-0540">Nuclease</keyword>
<dbReference type="CDD" id="cd09873">
    <property type="entry name" value="PIN_Pae0151-like"/>
    <property type="match status" value="1"/>
</dbReference>
<name>A0A0K8MXM1_9CHLR</name>
<dbReference type="Proteomes" id="UP000055060">
    <property type="component" value="Unassembled WGS sequence"/>
</dbReference>
<evidence type="ECO:0000256" key="4">
    <source>
        <dbReference type="ARBA" id="ARBA00022801"/>
    </source>
</evidence>
<evidence type="ECO:0000313" key="9">
    <source>
        <dbReference type="Proteomes" id="UP000055060"/>
    </source>
</evidence>
<evidence type="ECO:0000256" key="6">
    <source>
        <dbReference type="HAMAP-Rule" id="MF_00265"/>
    </source>
</evidence>
<dbReference type="RefSeq" id="WP_075075403.1">
    <property type="nucleotide sequence ID" value="NZ_DF967973.1"/>
</dbReference>
<comment type="cofactor">
    <cofactor evidence="6">
        <name>Mg(2+)</name>
        <dbReference type="ChEBI" id="CHEBI:18420"/>
    </cofactor>
</comment>
<dbReference type="GO" id="GO:0016787">
    <property type="term" value="F:hydrolase activity"/>
    <property type="evidence" value="ECO:0007669"/>
    <property type="project" value="UniProtKB-KW"/>
</dbReference>
<dbReference type="Gene3D" id="3.40.50.1010">
    <property type="entry name" value="5'-nuclease"/>
    <property type="match status" value="1"/>
</dbReference>
<dbReference type="SUPFAM" id="SSF88723">
    <property type="entry name" value="PIN domain-like"/>
    <property type="match status" value="1"/>
</dbReference>
<sequence>MSSAVIDANIAIYCVIPSQPHAAALELLERLVQQEVELYVPHLWLVEVTMGIRKAIAAGYLSGESGDLTLEAALNLPVQIIPEDAVICRRALSWADRLGQTAAYDAVYLALAESLNADFYTADRQLFNRWKDLGVDFVKCLKSTEP</sequence>
<evidence type="ECO:0000313" key="8">
    <source>
        <dbReference type="EMBL" id="GAP16008.1"/>
    </source>
</evidence>
<accession>A0A0K8MXM1</accession>
<dbReference type="InterPro" id="IPR002716">
    <property type="entry name" value="PIN_dom"/>
</dbReference>
<protein>
    <recommendedName>
        <fullName evidence="6">Ribonuclease VapC</fullName>
        <shortName evidence="6">RNase VapC</shortName>
        <ecNumber evidence="6">3.1.-.-</ecNumber>
    </recommendedName>
    <alternativeName>
        <fullName evidence="6">Toxin VapC</fullName>
    </alternativeName>
</protein>
<keyword evidence="9" id="KW-1185">Reference proteome</keyword>
<dbReference type="EMBL" id="DF967973">
    <property type="protein sequence ID" value="GAP16008.1"/>
    <property type="molecule type" value="Genomic_DNA"/>
</dbReference>
<gene>
    <name evidence="6" type="primary">vapC</name>
    <name evidence="8" type="ORF">LARV_03803</name>
</gene>
<keyword evidence="5 6" id="KW-0460">Magnesium</keyword>